<keyword evidence="5 13" id="KW-0812">Transmembrane</keyword>
<evidence type="ECO:0000313" key="15">
    <source>
        <dbReference type="Proteomes" id="UP000078459"/>
    </source>
</evidence>
<dbReference type="Pfam" id="PF06736">
    <property type="entry name" value="TMEM175"/>
    <property type="match status" value="1"/>
</dbReference>
<dbReference type="GO" id="GO:0016020">
    <property type="term" value="C:membrane"/>
    <property type="evidence" value="ECO:0007669"/>
    <property type="project" value="UniProtKB-SubCell"/>
</dbReference>
<feature type="transmembrane region" description="Helical" evidence="13">
    <location>
        <begin position="127"/>
        <end position="149"/>
    </location>
</feature>
<dbReference type="EMBL" id="LWHJ01000027">
    <property type="protein sequence ID" value="OAQ39561.1"/>
    <property type="molecule type" value="Genomic_DNA"/>
</dbReference>
<feature type="transmembrane region" description="Helical" evidence="13">
    <location>
        <begin position="21"/>
        <end position="42"/>
    </location>
</feature>
<keyword evidence="3" id="KW-0813">Transport</keyword>
<keyword evidence="10 13" id="KW-0472">Membrane</keyword>
<dbReference type="GO" id="GO:0015252">
    <property type="term" value="F:proton channel activity"/>
    <property type="evidence" value="ECO:0007669"/>
    <property type="project" value="InterPro"/>
</dbReference>
<evidence type="ECO:0000256" key="13">
    <source>
        <dbReference type="SAM" id="Phobius"/>
    </source>
</evidence>
<feature type="transmembrane region" description="Helical" evidence="13">
    <location>
        <begin position="101"/>
        <end position="121"/>
    </location>
</feature>
<reference evidence="14 15" key="1">
    <citation type="submission" date="2016-04" db="EMBL/GenBank/DDBJ databases">
        <authorList>
            <person name="Evans L.H."/>
            <person name="Alamgir A."/>
            <person name="Owens N."/>
            <person name="Weber N.D."/>
            <person name="Virtaneva K."/>
            <person name="Barbian K."/>
            <person name="Babar A."/>
            <person name="Rosenke K."/>
        </authorList>
    </citation>
    <scope>NUCLEOTIDE SEQUENCE [LARGE SCALE GENOMIC DNA]</scope>
    <source>
        <strain evidence="14 15">CCM 8644</strain>
    </source>
</reference>
<evidence type="ECO:0000256" key="3">
    <source>
        <dbReference type="ARBA" id="ARBA00022448"/>
    </source>
</evidence>
<evidence type="ECO:0000256" key="5">
    <source>
        <dbReference type="ARBA" id="ARBA00022692"/>
    </source>
</evidence>
<keyword evidence="8 13" id="KW-1133">Transmembrane helix</keyword>
<evidence type="ECO:0000256" key="11">
    <source>
        <dbReference type="ARBA" id="ARBA00023303"/>
    </source>
</evidence>
<evidence type="ECO:0008006" key="16">
    <source>
        <dbReference type="Google" id="ProtNLM"/>
    </source>
</evidence>
<keyword evidence="7" id="KW-0630">Potassium</keyword>
<comment type="subcellular location">
    <subcellularLocation>
        <location evidence="1">Membrane</location>
        <topology evidence="1">Multi-pass membrane protein</topology>
    </subcellularLocation>
</comment>
<evidence type="ECO:0000256" key="7">
    <source>
        <dbReference type="ARBA" id="ARBA00022958"/>
    </source>
</evidence>
<reference evidence="14 15" key="2">
    <citation type="submission" date="2016-06" db="EMBL/GenBank/DDBJ databases">
        <title>Pedobacter psychrophilus sp. nov., isolated from Antarctic fragmentary rock.</title>
        <authorList>
            <person name="Svec P."/>
        </authorList>
    </citation>
    <scope>NUCLEOTIDE SEQUENCE [LARGE SCALE GENOMIC DNA]</scope>
    <source>
        <strain evidence="14 15">CCM 8644</strain>
    </source>
</reference>
<dbReference type="PANTHER" id="PTHR31462">
    <property type="entry name" value="ENDOSOMAL/LYSOSOMAL POTASSIUM CHANNEL TMEM175"/>
    <property type="match status" value="1"/>
</dbReference>
<protein>
    <recommendedName>
        <fullName evidence="16">DUF1211 domain-containing membrane protein</fullName>
    </recommendedName>
</protein>
<evidence type="ECO:0000256" key="10">
    <source>
        <dbReference type="ARBA" id="ARBA00023136"/>
    </source>
</evidence>
<evidence type="ECO:0000256" key="1">
    <source>
        <dbReference type="ARBA" id="ARBA00004141"/>
    </source>
</evidence>
<evidence type="ECO:0000256" key="2">
    <source>
        <dbReference type="ARBA" id="ARBA00006920"/>
    </source>
</evidence>
<dbReference type="PANTHER" id="PTHR31462:SF5">
    <property type="entry name" value="ENDOSOMAL_LYSOSOMAL PROTON CHANNEL TMEM175"/>
    <property type="match status" value="1"/>
</dbReference>
<evidence type="ECO:0000256" key="9">
    <source>
        <dbReference type="ARBA" id="ARBA00023065"/>
    </source>
</evidence>
<dbReference type="Proteomes" id="UP000078459">
    <property type="component" value="Unassembled WGS sequence"/>
</dbReference>
<feature type="transmembrane region" description="Helical" evidence="13">
    <location>
        <begin position="62"/>
        <end position="80"/>
    </location>
</feature>
<feature type="transmembrane region" description="Helical" evidence="13">
    <location>
        <begin position="198"/>
        <end position="215"/>
    </location>
</feature>
<evidence type="ECO:0000256" key="4">
    <source>
        <dbReference type="ARBA" id="ARBA00022538"/>
    </source>
</evidence>
<evidence type="ECO:0000256" key="8">
    <source>
        <dbReference type="ARBA" id="ARBA00022989"/>
    </source>
</evidence>
<keyword evidence="11" id="KW-0407">Ion channel</keyword>
<accession>A0A179DEV7</accession>
<organism evidence="14 15">
    <name type="scientific">Pedobacter psychrophilus</name>
    <dbReference type="NCBI Taxonomy" id="1826909"/>
    <lineage>
        <taxon>Bacteria</taxon>
        <taxon>Pseudomonadati</taxon>
        <taxon>Bacteroidota</taxon>
        <taxon>Sphingobacteriia</taxon>
        <taxon>Sphingobacteriales</taxon>
        <taxon>Sphingobacteriaceae</taxon>
        <taxon>Pedobacter</taxon>
    </lineage>
</organism>
<keyword evidence="15" id="KW-1185">Reference proteome</keyword>
<proteinExistence type="inferred from homology"/>
<comment type="caution">
    <text evidence="14">The sequence shown here is derived from an EMBL/GenBank/DDBJ whole genome shotgun (WGS) entry which is preliminary data.</text>
</comment>
<dbReference type="AlphaFoldDB" id="A0A179DEV7"/>
<keyword evidence="6" id="KW-0631">Potassium channel</keyword>
<gene>
    <name evidence="14" type="ORF">A5893_08170</name>
</gene>
<evidence type="ECO:0000256" key="6">
    <source>
        <dbReference type="ARBA" id="ARBA00022826"/>
    </source>
</evidence>
<name>A0A179DEV7_9SPHI</name>
<evidence type="ECO:0000256" key="12">
    <source>
        <dbReference type="ARBA" id="ARBA00034430"/>
    </source>
</evidence>
<dbReference type="OrthoDB" id="7626281at2"/>
<keyword evidence="9" id="KW-0406">Ion transport</keyword>
<comment type="catalytic activity">
    <reaction evidence="12">
        <text>K(+)(in) = K(+)(out)</text>
        <dbReference type="Rhea" id="RHEA:29463"/>
        <dbReference type="ChEBI" id="CHEBI:29103"/>
    </reaction>
</comment>
<sequence length="227" mass="26824">MELKKETIEQEIKKEFQLERMILFSDAVFAIVITLMAIEIRLPEFEGKITEHEFLLMLQHQGRNFMAYAISFFFIGVLWTRHLKLFSVLNDYDTGLIIRNLLFLFFVGLFPFCASVISHVTGFYSPYYLYFTIILCCLMMQYLLLRYVTITKPQLRTYPPNDQELLTEKFSLVALVGFIITFILAVCCIYYIEDKEDKVYGLYIFILYAISLRIIKRKFFKGLKSMG</sequence>
<comment type="similarity">
    <text evidence="2">Belongs to the TMEM175 family.</text>
</comment>
<dbReference type="RefSeq" id="WP_068822178.1">
    <property type="nucleotide sequence ID" value="NZ_LWHJ01000027.1"/>
</dbReference>
<dbReference type="InterPro" id="IPR010617">
    <property type="entry name" value="TMEM175-like"/>
</dbReference>
<dbReference type="GO" id="GO:0005267">
    <property type="term" value="F:potassium channel activity"/>
    <property type="evidence" value="ECO:0007669"/>
    <property type="project" value="UniProtKB-KW"/>
</dbReference>
<evidence type="ECO:0000313" key="14">
    <source>
        <dbReference type="EMBL" id="OAQ39561.1"/>
    </source>
</evidence>
<feature type="transmembrane region" description="Helical" evidence="13">
    <location>
        <begin position="170"/>
        <end position="192"/>
    </location>
</feature>
<keyword evidence="4" id="KW-0633">Potassium transport</keyword>